<sequence length="101" mass="11398">MSRWTCGIDGCDAAFEDVESTILHQTTEHKRHECKVCGTIVPDGYFAIRHAFDEHTRAEYVRAYEADSAAVRRREEVKREIESEADLQAVIEELDVNGVGG</sequence>
<dbReference type="AlphaFoldDB" id="A0A238WLN1"/>
<keyword evidence="2" id="KW-1185">Reference proteome</keyword>
<dbReference type="OrthoDB" id="311125at2157"/>
<organism evidence="1 2">
    <name type="scientific">Halorubrum vacuolatum</name>
    <name type="common">Natronobacterium vacuolatum</name>
    <dbReference type="NCBI Taxonomy" id="63740"/>
    <lineage>
        <taxon>Archaea</taxon>
        <taxon>Methanobacteriati</taxon>
        <taxon>Methanobacteriota</taxon>
        <taxon>Stenosarchaea group</taxon>
        <taxon>Halobacteria</taxon>
        <taxon>Halobacteriales</taxon>
        <taxon>Haloferacaceae</taxon>
        <taxon>Halorubrum</taxon>
    </lineage>
</organism>
<name>A0A238WLN1_HALVU</name>
<dbReference type="InterPro" id="IPR055987">
    <property type="entry name" value="DUF7565"/>
</dbReference>
<dbReference type="RefSeq" id="WP_089384806.1">
    <property type="nucleotide sequence ID" value="NZ_FZNQ01000008.1"/>
</dbReference>
<reference evidence="1 2" key="1">
    <citation type="submission" date="2017-06" db="EMBL/GenBank/DDBJ databases">
        <authorList>
            <person name="Kim H.J."/>
            <person name="Triplett B.A."/>
        </authorList>
    </citation>
    <scope>NUCLEOTIDE SEQUENCE [LARGE SCALE GENOMIC DNA]</scope>
    <source>
        <strain evidence="1 2">DSM 8800</strain>
    </source>
</reference>
<dbReference type="EMBL" id="FZNQ01000008">
    <property type="protein sequence ID" value="SNR47465.1"/>
    <property type="molecule type" value="Genomic_DNA"/>
</dbReference>
<evidence type="ECO:0000313" key="1">
    <source>
        <dbReference type="EMBL" id="SNR47465.1"/>
    </source>
</evidence>
<dbReference type="Proteomes" id="UP000198397">
    <property type="component" value="Unassembled WGS sequence"/>
</dbReference>
<proteinExistence type="predicted"/>
<dbReference type="Pfam" id="PF24446">
    <property type="entry name" value="DUF7565"/>
    <property type="match status" value="1"/>
</dbReference>
<protein>
    <recommendedName>
        <fullName evidence="3">C2H2-type domain-containing protein</fullName>
    </recommendedName>
</protein>
<evidence type="ECO:0008006" key="3">
    <source>
        <dbReference type="Google" id="ProtNLM"/>
    </source>
</evidence>
<accession>A0A238WLN1</accession>
<gene>
    <name evidence="1" type="ORF">SAMN06264855_108134</name>
</gene>
<evidence type="ECO:0000313" key="2">
    <source>
        <dbReference type="Proteomes" id="UP000198397"/>
    </source>
</evidence>